<keyword evidence="3 10" id="KW-0285">Flavoprotein</keyword>
<keyword evidence="6 10" id="KW-1278">Translocase</keyword>
<feature type="modified residue" description="FMN phosphoryl threonine" evidence="10">
    <location>
        <position position="165"/>
    </location>
</feature>
<dbReference type="GO" id="GO:0022900">
    <property type="term" value="P:electron transport chain"/>
    <property type="evidence" value="ECO:0007669"/>
    <property type="project" value="UniProtKB-UniRule"/>
</dbReference>
<evidence type="ECO:0000256" key="10">
    <source>
        <dbReference type="HAMAP-Rule" id="MF_00462"/>
    </source>
</evidence>
<evidence type="ECO:0000313" key="12">
    <source>
        <dbReference type="Proteomes" id="UP000215215"/>
    </source>
</evidence>
<evidence type="ECO:0000256" key="2">
    <source>
        <dbReference type="ARBA" id="ARBA00022553"/>
    </source>
</evidence>
<feature type="transmembrane region" description="Helical" evidence="10">
    <location>
        <begin position="122"/>
        <end position="142"/>
    </location>
</feature>
<dbReference type="PANTHER" id="PTHR30578">
    <property type="entry name" value="ELECTRON TRANSPORT COMPLEX PROTEIN RNFD"/>
    <property type="match status" value="1"/>
</dbReference>
<keyword evidence="7 10" id="KW-0249">Electron transport</keyword>
<evidence type="ECO:0000256" key="8">
    <source>
        <dbReference type="ARBA" id="ARBA00022989"/>
    </source>
</evidence>
<comment type="function">
    <text evidence="10">Part of a membrane-bound complex that couples electron transfer with translocation of ions across the membrane.</text>
</comment>
<sequence length="330" mass="35517">MFRVSPYPHIRDEVTTRRIMFIVIASLMPAFAGSIFFFGIKVLVLTAISVASSLICEVLCQIIRKKPITVSDGSAVVTGILLAFNLPPNVPYFVPAVGAFFAIVVGKQVFGGLGYNIFNPALVGRAFLMASWPSFMTGRWAVPRIGTMSGIIPGLSSLDVVSSATPLTAAKVYSGVPGLISLLNDKSTLLSLFVGTRGGCLGETSCLLLLAGGIILLIFKIIDYRIPLSYFVTVFSLTGILWFLGVTPLTPIFHILSGGLFLGAFFMATDYTTSPITKEGRWIFAIGCGVITVVIRLWGGYPEGVSYSILLMNAGTPLINRFTRPRIFGH</sequence>
<evidence type="ECO:0000313" key="11">
    <source>
        <dbReference type="EMBL" id="OYD15652.1"/>
    </source>
</evidence>
<evidence type="ECO:0000256" key="9">
    <source>
        <dbReference type="ARBA" id="ARBA00023136"/>
    </source>
</evidence>
<proteinExistence type="inferred from homology"/>
<gene>
    <name evidence="10" type="primary">rnfD</name>
    <name evidence="11" type="ORF">CH333_05215</name>
</gene>
<dbReference type="GO" id="GO:0005886">
    <property type="term" value="C:plasma membrane"/>
    <property type="evidence" value="ECO:0007669"/>
    <property type="project" value="UniProtKB-SubCell"/>
</dbReference>
<evidence type="ECO:0000256" key="3">
    <source>
        <dbReference type="ARBA" id="ARBA00022630"/>
    </source>
</evidence>
<keyword evidence="1 10" id="KW-0813">Transport</keyword>
<keyword evidence="8 10" id="KW-1133">Transmembrane helix</keyword>
<feature type="transmembrane region" description="Helical" evidence="10">
    <location>
        <begin position="20"/>
        <end position="38"/>
    </location>
</feature>
<feature type="transmembrane region" description="Helical" evidence="10">
    <location>
        <begin position="281"/>
        <end position="299"/>
    </location>
</feature>
<name>A0A235BTX5_UNCW3</name>
<dbReference type="AlphaFoldDB" id="A0A235BTX5"/>
<dbReference type="GO" id="GO:0055085">
    <property type="term" value="P:transmembrane transport"/>
    <property type="evidence" value="ECO:0007669"/>
    <property type="project" value="InterPro"/>
</dbReference>
<dbReference type="EC" id="7.-.-.-" evidence="10"/>
<dbReference type="Pfam" id="PF03116">
    <property type="entry name" value="NQR2_RnfD_RnfE"/>
    <property type="match status" value="1"/>
</dbReference>
<dbReference type="PANTHER" id="PTHR30578:SF0">
    <property type="entry name" value="ION-TRANSLOCATING OXIDOREDUCTASE COMPLEX SUBUNIT D"/>
    <property type="match status" value="1"/>
</dbReference>
<feature type="transmembrane region" description="Helical" evidence="10">
    <location>
        <begin position="201"/>
        <end position="219"/>
    </location>
</feature>
<evidence type="ECO:0000256" key="6">
    <source>
        <dbReference type="ARBA" id="ARBA00022967"/>
    </source>
</evidence>
<comment type="subunit">
    <text evidence="10">The complex is composed of six subunits: RnfA, RnfB, RnfC, RnfD, RnfE and RnfG.</text>
</comment>
<feature type="transmembrane region" description="Helical" evidence="10">
    <location>
        <begin position="92"/>
        <end position="110"/>
    </location>
</feature>
<keyword evidence="5 10" id="KW-0812">Transmembrane</keyword>
<dbReference type="HAMAP" id="MF_00462">
    <property type="entry name" value="RsxD_RnfD"/>
    <property type="match status" value="1"/>
</dbReference>
<organism evidence="11 12">
    <name type="scientific">candidate division WOR-3 bacterium JGI_Cruoil_03_44_89</name>
    <dbReference type="NCBI Taxonomy" id="1973748"/>
    <lineage>
        <taxon>Bacteria</taxon>
        <taxon>Bacteria division WOR-3</taxon>
    </lineage>
</organism>
<feature type="transmembrane region" description="Helical" evidence="10">
    <location>
        <begin position="251"/>
        <end position="269"/>
    </location>
</feature>
<dbReference type="Proteomes" id="UP000215215">
    <property type="component" value="Unassembled WGS sequence"/>
</dbReference>
<evidence type="ECO:0000256" key="5">
    <source>
        <dbReference type="ARBA" id="ARBA00022692"/>
    </source>
</evidence>
<comment type="similarity">
    <text evidence="10">Belongs to the NqrB/RnfD family.</text>
</comment>
<protein>
    <recommendedName>
        <fullName evidence="10">Ion-translocating oxidoreductase complex subunit D</fullName>
        <ecNumber evidence="10">7.-.-.-</ecNumber>
    </recommendedName>
    <alternativeName>
        <fullName evidence="10">Rnf electron transport complex subunit D</fullName>
    </alternativeName>
</protein>
<dbReference type="InterPro" id="IPR004338">
    <property type="entry name" value="NqrB/RnfD"/>
</dbReference>
<evidence type="ECO:0000256" key="4">
    <source>
        <dbReference type="ARBA" id="ARBA00022643"/>
    </source>
</evidence>
<reference evidence="11 12" key="1">
    <citation type="submission" date="2017-07" db="EMBL/GenBank/DDBJ databases">
        <title>Recovery of genomes from metagenomes via a dereplication, aggregation, and scoring strategy.</title>
        <authorList>
            <person name="Sieber C.M."/>
            <person name="Probst A.J."/>
            <person name="Sharrar A."/>
            <person name="Thomas B.C."/>
            <person name="Hess M."/>
            <person name="Tringe S.G."/>
            <person name="Banfield J.F."/>
        </authorList>
    </citation>
    <scope>NUCLEOTIDE SEQUENCE [LARGE SCALE GENOMIC DNA]</scope>
    <source>
        <strain evidence="11">JGI_Cruoil_03_44_89</strain>
    </source>
</reference>
<comment type="caution">
    <text evidence="11">The sequence shown here is derived from an EMBL/GenBank/DDBJ whole genome shotgun (WGS) entry which is preliminary data.</text>
</comment>
<accession>A0A235BTX5</accession>
<dbReference type="EMBL" id="NOZQ01000108">
    <property type="protein sequence ID" value="OYD15652.1"/>
    <property type="molecule type" value="Genomic_DNA"/>
</dbReference>
<keyword evidence="2 10" id="KW-0597">Phosphoprotein</keyword>
<dbReference type="InterPro" id="IPR011303">
    <property type="entry name" value="RnfD_bac"/>
</dbReference>
<evidence type="ECO:0000256" key="1">
    <source>
        <dbReference type="ARBA" id="ARBA00022448"/>
    </source>
</evidence>
<comment type="cofactor">
    <cofactor evidence="10">
        <name>FMN</name>
        <dbReference type="ChEBI" id="CHEBI:58210"/>
    </cofactor>
</comment>
<keyword evidence="9 10" id="KW-0472">Membrane</keyword>
<keyword evidence="4 10" id="KW-0288">FMN</keyword>
<feature type="transmembrane region" description="Helical" evidence="10">
    <location>
        <begin position="226"/>
        <end position="245"/>
    </location>
</feature>
<dbReference type="NCBIfam" id="TIGR01946">
    <property type="entry name" value="rnfD"/>
    <property type="match status" value="1"/>
</dbReference>
<evidence type="ECO:0000256" key="7">
    <source>
        <dbReference type="ARBA" id="ARBA00022982"/>
    </source>
</evidence>
<keyword evidence="10" id="KW-1003">Cell membrane</keyword>
<comment type="subcellular location">
    <subcellularLocation>
        <location evidence="10">Cell membrane</location>
        <topology evidence="10">Multi-pass membrane protein</topology>
    </subcellularLocation>
</comment>